<dbReference type="InterPro" id="IPR036628">
    <property type="entry name" value="Clp_N_dom_sf"/>
</dbReference>
<evidence type="ECO:0000256" key="10">
    <source>
        <dbReference type="SAM" id="MobiDB-lite"/>
    </source>
</evidence>
<dbReference type="PRINTS" id="PR00300">
    <property type="entry name" value="CLPPROTEASEA"/>
</dbReference>
<dbReference type="RefSeq" id="WP_089302868.1">
    <property type="nucleotide sequence ID" value="NZ_FZNW01000020.1"/>
</dbReference>
<dbReference type="OrthoDB" id="9803641at2"/>
<evidence type="ECO:0000256" key="9">
    <source>
        <dbReference type="SAM" id="Coils"/>
    </source>
</evidence>
<dbReference type="GO" id="GO:0005524">
    <property type="term" value="F:ATP binding"/>
    <property type="evidence" value="ECO:0007669"/>
    <property type="project" value="UniProtKB-KW"/>
</dbReference>
<dbReference type="PANTHER" id="PTHR11638">
    <property type="entry name" value="ATP-DEPENDENT CLP PROTEASE"/>
    <property type="match status" value="1"/>
</dbReference>
<dbReference type="PROSITE" id="PS50151">
    <property type="entry name" value="UVR"/>
    <property type="match status" value="1"/>
</dbReference>
<dbReference type="SUPFAM" id="SSF81923">
    <property type="entry name" value="Double Clp-N motif"/>
    <property type="match status" value="1"/>
</dbReference>
<comment type="subunit">
    <text evidence="7">Homohexamer. The oligomerization is ATP-dependent.</text>
</comment>
<evidence type="ECO:0000313" key="14">
    <source>
        <dbReference type="Proteomes" id="UP000198348"/>
    </source>
</evidence>
<dbReference type="GO" id="GO:0006508">
    <property type="term" value="P:proteolysis"/>
    <property type="evidence" value="ECO:0007669"/>
    <property type="project" value="UniProtKB-KW"/>
</dbReference>
<evidence type="ECO:0000259" key="12">
    <source>
        <dbReference type="PROSITE" id="PS51903"/>
    </source>
</evidence>
<dbReference type="FunFam" id="3.40.50.300:FF:000010">
    <property type="entry name" value="Chaperone clpB 1, putative"/>
    <property type="match status" value="1"/>
</dbReference>
<dbReference type="Pfam" id="PF00004">
    <property type="entry name" value="AAA"/>
    <property type="match status" value="1"/>
</dbReference>
<dbReference type="Gene3D" id="1.10.8.60">
    <property type="match status" value="2"/>
</dbReference>
<dbReference type="Pfam" id="PF07724">
    <property type="entry name" value="AAA_2"/>
    <property type="match status" value="1"/>
</dbReference>
<dbReference type="GO" id="GO:0016887">
    <property type="term" value="F:ATP hydrolysis activity"/>
    <property type="evidence" value="ECO:0007669"/>
    <property type="project" value="InterPro"/>
</dbReference>
<dbReference type="SMART" id="SM00382">
    <property type="entry name" value="AAA"/>
    <property type="match status" value="2"/>
</dbReference>
<evidence type="ECO:0000256" key="8">
    <source>
        <dbReference type="PROSITE-ProRule" id="PRU01251"/>
    </source>
</evidence>
<evidence type="ECO:0000256" key="2">
    <source>
        <dbReference type="ARBA" id="ARBA00022737"/>
    </source>
</evidence>
<comment type="similarity">
    <text evidence="1">Belongs to the ClpA/ClpB family.</text>
</comment>
<dbReference type="EMBL" id="FZNW01000020">
    <property type="protein sequence ID" value="SNR81176.1"/>
    <property type="molecule type" value="Genomic_DNA"/>
</dbReference>
<proteinExistence type="inferred from homology"/>
<evidence type="ECO:0000259" key="11">
    <source>
        <dbReference type="PROSITE" id="PS50151"/>
    </source>
</evidence>
<keyword evidence="6" id="KW-0143">Chaperone</keyword>
<gene>
    <name evidence="13" type="ORF">SAMN06265360_12095</name>
</gene>
<keyword evidence="3" id="KW-0547">Nucleotide-binding</keyword>
<evidence type="ECO:0000256" key="5">
    <source>
        <dbReference type="ARBA" id="ARBA00023016"/>
    </source>
</evidence>
<evidence type="ECO:0000256" key="7">
    <source>
        <dbReference type="ARBA" id="ARBA00026057"/>
    </source>
</evidence>
<dbReference type="PANTHER" id="PTHR11638:SF18">
    <property type="entry name" value="HEAT SHOCK PROTEIN 104"/>
    <property type="match status" value="1"/>
</dbReference>
<name>A0A238ZCC5_9PSEU</name>
<dbReference type="GO" id="GO:0005737">
    <property type="term" value="C:cytoplasm"/>
    <property type="evidence" value="ECO:0007669"/>
    <property type="project" value="TreeGrafter"/>
</dbReference>
<keyword evidence="14" id="KW-1185">Reference proteome</keyword>
<dbReference type="Gene3D" id="1.10.1780.10">
    <property type="entry name" value="Clp, N-terminal domain"/>
    <property type="match status" value="1"/>
</dbReference>
<dbReference type="SMART" id="SM01086">
    <property type="entry name" value="ClpB_D2-small"/>
    <property type="match status" value="1"/>
</dbReference>
<dbReference type="Gene3D" id="3.40.50.300">
    <property type="entry name" value="P-loop containing nucleotide triphosphate hydrolases"/>
    <property type="match status" value="2"/>
</dbReference>
<dbReference type="InterPro" id="IPR019489">
    <property type="entry name" value="Clp_ATPase_C"/>
</dbReference>
<dbReference type="AlphaFoldDB" id="A0A238ZCC5"/>
<keyword evidence="13" id="KW-0378">Hydrolase</keyword>
<keyword evidence="5" id="KW-0346">Stress response</keyword>
<dbReference type="GO" id="GO:0008233">
    <property type="term" value="F:peptidase activity"/>
    <property type="evidence" value="ECO:0007669"/>
    <property type="project" value="UniProtKB-KW"/>
</dbReference>
<evidence type="ECO:0000256" key="4">
    <source>
        <dbReference type="ARBA" id="ARBA00022840"/>
    </source>
</evidence>
<dbReference type="InterPro" id="IPR041546">
    <property type="entry name" value="ClpA/ClpB_AAA_lid"/>
</dbReference>
<organism evidence="13 14">
    <name type="scientific">Haloechinothrix alba</name>
    <dbReference type="NCBI Taxonomy" id="664784"/>
    <lineage>
        <taxon>Bacteria</taxon>
        <taxon>Bacillati</taxon>
        <taxon>Actinomycetota</taxon>
        <taxon>Actinomycetes</taxon>
        <taxon>Pseudonocardiales</taxon>
        <taxon>Pseudonocardiaceae</taxon>
        <taxon>Haloechinothrix</taxon>
    </lineage>
</organism>
<dbReference type="InterPro" id="IPR001943">
    <property type="entry name" value="UVR_dom"/>
</dbReference>
<dbReference type="FunFam" id="3.40.50.300:FF:000025">
    <property type="entry name" value="ATP-dependent Clp protease subunit"/>
    <property type="match status" value="1"/>
</dbReference>
<dbReference type="InterPro" id="IPR001270">
    <property type="entry name" value="ClpA/B"/>
</dbReference>
<evidence type="ECO:0000313" key="13">
    <source>
        <dbReference type="EMBL" id="SNR81176.1"/>
    </source>
</evidence>
<feature type="region of interest" description="Disordered" evidence="10">
    <location>
        <begin position="170"/>
        <end position="194"/>
    </location>
</feature>
<dbReference type="InterPro" id="IPR050130">
    <property type="entry name" value="ClpA_ClpB"/>
</dbReference>
<dbReference type="InterPro" id="IPR027417">
    <property type="entry name" value="P-loop_NTPase"/>
</dbReference>
<dbReference type="Gene3D" id="4.10.860.10">
    <property type="entry name" value="UVR domain"/>
    <property type="match status" value="1"/>
</dbReference>
<protein>
    <submittedName>
        <fullName evidence="13">ATP-dependent Clp protease ATP-binding subunit ClpC</fullName>
    </submittedName>
</protein>
<feature type="domain" description="Clp R" evidence="12">
    <location>
        <begin position="45"/>
        <end position="186"/>
    </location>
</feature>
<dbReference type="Pfam" id="PF17871">
    <property type="entry name" value="AAA_lid_9"/>
    <property type="match status" value="1"/>
</dbReference>
<dbReference type="InterPro" id="IPR003593">
    <property type="entry name" value="AAA+_ATPase"/>
</dbReference>
<keyword evidence="2 8" id="KW-0677">Repeat</keyword>
<keyword evidence="9" id="KW-0175">Coiled coil</keyword>
<evidence type="ECO:0000256" key="3">
    <source>
        <dbReference type="ARBA" id="ARBA00022741"/>
    </source>
</evidence>
<dbReference type="CDD" id="cd00009">
    <property type="entry name" value="AAA"/>
    <property type="match status" value="1"/>
</dbReference>
<dbReference type="PROSITE" id="PS51903">
    <property type="entry name" value="CLP_R"/>
    <property type="match status" value="1"/>
</dbReference>
<dbReference type="SUPFAM" id="SSF52540">
    <property type="entry name" value="P-loop containing nucleoside triphosphate hydrolases"/>
    <property type="match status" value="2"/>
</dbReference>
<dbReference type="Pfam" id="PF10431">
    <property type="entry name" value="ClpB_D2-small"/>
    <property type="match status" value="1"/>
</dbReference>
<dbReference type="CDD" id="cd19499">
    <property type="entry name" value="RecA-like_ClpB_Hsp104-like"/>
    <property type="match status" value="1"/>
</dbReference>
<feature type="domain" description="UVR" evidence="11">
    <location>
        <begin position="456"/>
        <end position="491"/>
    </location>
</feature>
<keyword evidence="4 13" id="KW-0067">ATP-binding</keyword>
<dbReference type="PROSITE" id="PS00871">
    <property type="entry name" value="CLPAB_2"/>
    <property type="match status" value="1"/>
</dbReference>
<dbReference type="InterPro" id="IPR028299">
    <property type="entry name" value="ClpA/B_CS2"/>
</dbReference>
<feature type="coiled-coil region" evidence="9">
    <location>
        <begin position="452"/>
        <end position="498"/>
    </location>
</feature>
<sequence>MTGFFGPGQEGGSPFDQFLAQFFGGGGPSGGSSGGPGRRAYSVDVTRLMSEQARALVSSAAKCAAQWGNDVLDTEHMLWAATRTPGSRELLERAGADPDVMAREIDQGVRKGEHSQQAVTLSPGGKRVLLDAHQVSRGLGTSYIGPEHILLAMTAGAESAAGQILARHGVSPEGMQQPQASEAQGPGGQRTERSKTATLDQFGRDLTALAADGSIDPVIGRDDEIQQAVEVLSRRTKNNPVLIGEAGVGKTAIVEGLAQRIADGEVPDLLAKRRVMQLDLGAMVAGTRYRGDFEERMTNLLDEIRNHRDELVVFIDELHTVVGAGTDGASSTLGAADMLKPALSRGELHVIGATTLDEYRSNIEKDAALERRFQPILVPEPSTEDTLAIVHGLRDRYEAHHQVRFTDEALEAATTLSDRYITDRFLPDKAIDLIDQAGARVRVRLGRRTDSVRELEETRDQLVRDRDQAVSEENYERASTLRDEIKQVRDRIESARSQDGGPPAGEVTAEDVAEVISRLTGIPVSQLTKEERERLLNLEEQLHGRVVGQDEAVNAVAEAVRRSRSGLAEPDRPSGSFLFLGPTGVGKTELARALAEGLFGHSDRMIRIDMSEYGERHTVSRLVGAPPGYVGYDDAGQLTESVRRKPYSVVLLDEIEKAHPEVFNVLLQVLDDGRLTDGRGRTVNFTNTVLIMTSNLGSELVTSSTQGALGFATVREEEGEQTLRDRLMRKLRDEFRPEFLNRIDEVVVFRRLETAQLREITEMMLTETKRRARAQNVELRFDPEAVDWLANAGYQPEYGARPLRRTIQREVGTELSRLLLDGTAPPGSVVRVGAENGKLDFAVSTDAAEASSGEPGAGHG</sequence>
<evidence type="ECO:0000256" key="6">
    <source>
        <dbReference type="ARBA" id="ARBA00023186"/>
    </source>
</evidence>
<evidence type="ECO:0000256" key="1">
    <source>
        <dbReference type="ARBA" id="ARBA00008675"/>
    </source>
</evidence>
<keyword evidence="13" id="KW-0645">Protease</keyword>
<accession>A0A238ZCC5</accession>
<dbReference type="InterPro" id="IPR003959">
    <property type="entry name" value="ATPase_AAA_core"/>
</dbReference>
<dbReference type="Proteomes" id="UP000198348">
    <property type="component" value="Unassembled WGS sequence"/>
</dbReference>
<reference evidence="13 14" key="1">
    <citation type="submission" date="2017-06" db="EMBL/GenBank/DDBJ databases">
        <authorList>
            <person name="Kim H.J."/>
            <person name="Triplett B.A."/>
        </authorList>
    </citation>
    <scope>NUCLEOTIDE SEQUENCE [LARGE SCALE GENOMIC DNA]</scope>
    <source>
        <strain evidence="13 14">DSM 45207</strain>
    </source>
</reference>
<dbReference type="InterPro" id="IPR004176">
    <property type="entry name" value="Clp_R_N"/>
</dbReference>
<dbReference type="Pfam" id="PF02861">
    <property type="entry name" value="Clp_N"/>
    <property type="match status" value="1"/>
</dbReference>
<dbReference type="GO" id="GO:0034605">
    <property type="term" value="P:cellular response to heat"/>
    <property type="evidence" value="ECO:0007669"/>
    <property type="project" value="TreeGrafter"/>
</dbReference>